<gene>
    <name evidence="12" type="ordered locus">Hoch_6340</name>
</gene>
<evidence type="ECO:0000256" key="8">
    <source>
        <dbReference type="ARBA" id="ARBA00048793"/>
    </source>
</evidence>
<dbReference type="InterPro" id="IPR036291">
    <property type="entry name" value="NAD(P)-bd_dom_sf"/>
</dbReference>
<dbReference type="InterPro" id="IPR008927">
    <property type="entry name" value="6-PGluconate_DH-like_C_sf"/>
</dbReference>
<name>D0LNY4_HALO1</name>
<dbReference type="NCBIfam" id="TIGR00745">
    <property type="entry name" value="apbA_panE"/>
    <property type="match status" value="1"/>
</dbReference>
<evidence type="ECO:0000256" key="4">
    <source>
        <dbReference type="ARBA" id="ARBA00019465"/>
    </source>
</evidence>
<protein>
    <recommendedName>
        <fullName evidence="4 9">2-dehydropantoate 2-reductase</fullName>
        <ecNumber evidence="3 9">1.1.1.169</ecNumber>
    </recommendedName>
    <alternativeName>
        <fullName evidence="7 9">Ketopantoate reductase</fullName>
    </alternativeName>
</protein>
<evidence type="ECO:0000259" key="10">
    <source>
        <dbReference type="Pfam" id="PF02558"/>
    </source>
</evidence>
<evidence type="ECO:0000256" key="9">
    <source>
        <dbReference type="RuleBase" id="RU362068"/>
    </source>
</evidence>
<dbReference type="eggNOG" id="COG1893">
    <property type="taxonomic scope" value="Bacteria"/>
</dbReference>
<evidence type="ECO:0000256" key="7">
    <source>
        <dbReference type="ARBA" id="ARBA00032024"/>
    </source>
</evidence>
<comment type="catalytic activity">
    <reaction evidence="8 9">
        <text>(R)-pantoate + NADP(+) = 2-dehydropantoate + NADPH + H(+)</text>
        <dbReference type="Rhea" id="RHEA:16233"/>
        <dbReference type="ChEBI" id="CHEBI:11561"/>
        <dbReference type="ChEBI" id="CHEBI:15378"/>
        <dbReference type="ChEBI" id="CHEBI:15980"/>
        <dbReference type="ChEBI" id="CHEBI:57783"/>
        <dbReference type="ChEBI" id="CHEBI:58349"/>
        <dbReference type="EC" id="1.1.1.169"/>
    </reaction>
</comment>
<dbReference type="InterPro" id="IPR013332">
    <property type="entry name" value="KPR_N"/>
</dbReference>
<dbReference type="InterPro" id="IPR013752">
    <property type="entry name" value="KPA_reductase"/>
</dbReference>
<accession>D0LNY4</accession>
<keyword evidence="13" id="KW-1185">Reference proteome</keyword>
<sequence length="347" mass="37434">MGCGGIGGTIAGHLSEIGIDVTAVTTNERIAQSVRERGFCLRDDGEPRSVNGRIELRIPKDTRYDYVILATQPPSVEEAARTAAPHLADDGNMVVCQNGLCEARVAAIAGEERVIGAIIAWGASMPTPGLYDRTASGGFTLGRASGEADPAVQRLAGMLEAIGPASVTRNLLGARWSKLAINCAISSLGTIAGERLGPLVRSRRMRRLGLEVMSEVVAVARREHVKLEKVAGTVDLDWVALTDAERKKRGSAGLTAKHAVVMAVGLRYRRMRSSMLAAIERGREPAIDFLNGEVVERAKLYDLAVPVNARLVDTVHAIARKERKPSRGLLDEIYRDTRQEVRDSLPD</sequence>
<dbReference type="InterPro" id="IPR050838">
    <property type="entry name" value="Ketopantoate_reductase"/>
</dbReference>
<evidence type="ECO:0000256" key="2">
    <source>
        <dbReference type="ARBA" id="ARBA00007870"/>
    </source>
</evidence>
<reference evidence="12 13" key="1">
    <citation type="journal article" date="2010" name="Stand. Genomic Sci.">
        <title>Complete genome sequence of Haliangium ochraceum type strain (SMP-2).</title>
        <authorList>
            <consortium name="US DOE Joint Genome Institute (JGI-PGF)"/>
            <person name="Ivanova N."/>
            <person name="Daum C."/>
            <person name="Lang E."/>
            <person name="Abt B."/>
            <person name="Kopitz M."/>
            <person name="Saunders E."/>
            <person name="Lapidus A."/>
            <person name="Lucas S."/>
            <person name="Glavina Del Rio T."/>
            <person name="Nolan M."/>
            <person name="Tice H."/>
            <person name="Copeland A."/>
            <person name="Cheng J.F."/>
            <person name="Chen F."/>
            <person name="Bruce D."/>
            <person name="Goodwin L."/>
            <person name="Pitluck S."/>
            <person name="Mavromatis K."/>
            <person name="Pati A."/>
            <person name="Mikhailova N."/>
            <person name="Chen A."/>
            <person name="Palaniappan K."/>
            <person name="Land M."/>
            <person name="Hauser L."/>
            <person name="Chang Y.J."/>
            <person name="Jeffries C.D."/>
            <person name="Detter J.C."/>
            <person name="Brettin T."/>
            <person name="Rohde M."/>
            <person name="Goker M."/>
            <person name="Bristow J."/>
            <person name="Markowitz V."/>
            <person name="Eisen J.A."/>
            <person name="Hugenholtz P."/>
            <person name="Kyrpides N.C."/>
            <person name="Klenk H.P."/>
        </authorList>
    </citation>
    <scope>NUCLEOTIDE SEQUENCE [LARGE SCALE GENOMIC DNA]</scope>
    <source>
        <strain evidence="13">DSM 14365 / CIP 107738 / JCM 11303 / AJ 13395 / SMP-2</strain>
    </source>
</reference>
<evidence type="ECO:0000256" key="1">
    <source>
        <dbReference type="ARBA" id="ARBA00004994"/>
    </source>
</evidence>
<dbReference type="SUPFAM" id="SSF51735">
    <property type="entry name" value="NAD(P)-binding Rossmann-fold domains"/>
    <property type="match status" value="1"/>
</dbReference>
<dbReference type="GO" id="GO:0005737">
    <property type="term" value="C:cytoplasm"/>
    <property type="evidence" value="ECO:0007669"/>
    <property type="project" value="TreeGrafter"/>
</dbReference>
<dbReference type="HOGENOM" id="CLU_031468_0_0_7"/>
<dbReference type="InterPro" id="IPR003710">
    <property type="entry name" value="ApbA"/>
</dbReference>
<dbReference type="Pfam" id="PF08546">
    <property type="entry name" value="ApbA_C"/>
    <property type="match status" value="1"/>
</dbReference>
<dbReference type="Gene3D" id="1.10.1040.10">
    <property type="entry name" value="N-(1-d-carboxylethyl)-l-norvaline Dehydrogenase, domain 2"/>
    <property type="match status" value="1"/>
</dbReference>
<evidence type="ECO:0000256" key="5">
    <source>
        <dbReference type="ARBA" id="ARBA00022857"/>
    </source>
</evidence>
<dbReference type="SUPFAM" id="SSF48179">
    <property type="entry name" value="6-phosphogluconate dehydrogenase C-terminal domain-like"/>
    <property type="match status" value="1"/>
</dbReference>
<organism evidence="12 13">
    <name type="scientific">Haliangium ochraceum (strain DSM 14365 / JCM 11303 / SMP-2)</name>
    <dbReference type="NCBI Taxonomy" id="502025"/>
    <lineage>
        <taxon>Bacteria</taxon>
        <taxon>Pseudomonadati</taxon>
        <taxon>Myxococcota</taxon>
        <taxon>Polyangia</taxon>
        <taxon>Haliangiales</taxon>
        <taxon>Kofleriaceae</taxon>
        <taxon>Haliangium</taxon>
    </lineage>
</organism>
<evidence type="ECO:0000313" key="12">
    <source>
        <dbReference type="EMBL" id="ACY18810.1"/>
    </source>
</evidence>
<evidence type="ECO:0000256" key="3">
    <source>
        <dbReference type="ARBA" id="ARBA00013014"/>
    </source>
</evidence>
<keyword evidence="6 9" id="KW-0560">Oxidoreductase</keyword>
<dbReference type="UniPathway" id="UPA00028">
    <property type="reaction ID" value="UER00004"/>
</dbReference>
<evidence type="ECO:0000313" key="13">
    <source>
        <dbReference type="Proteomes" id="UP000001880"/>
    </source>
</evidence>
<proteinExistence type="inferred from homology"/>
<comment type="similarity">
    <text evidence="2 9">Belongs to the ketopantoate reductase family.</text>
</comment>
<dbReference type="GO" id="GO:0050661">
    <property type="term" value="F:NADP binding"/>
    <property type="evidence" value="ECO:0007669"/>
    <property type="project" value="TreeGrafter"/>
</dbReference>
<dbReference type="Gene3D" id="3.40.50.720">
    <property type="entry name" value="NAD(P)-binding Rossmann-like Domain"/>
    <property type="match status" value="1"/>
</dbReference>
<keyword evidence="5 9" id="KW-0521">NADP</keyword>
<feature type="domain" description="Ketopantoate reductase C-terminal" evidence="11">
    <location>
        <begin position="170"/>
        <end position="318"/>
    </location>
</feature>
<evidence type="ECO:0000259" key="11">
    <source>
        <dbReference type="Pfam" id="PF08546"/>
    </source>
</evidence>
<comment type="pathway">
    <text evidence="1 9">Cofactor biosynthesis; (R)-pantothenate biosynthesis; (R)-pantoate from 3-methyl-2-oxobutanoate: step 2/2.</text>
</comment>
<dbReference type="AlphaFoldDB" id="D0LNY4"/>
<dbReference type="KEGG" id="hoh:Hoch_6340"/>
<feature type="domain" description="Ketopantoate reductase N-terminal" evidence="10">
    <location>
        <begin position="1"/>
        <end position="145"/>
    </location>
</feature>
<dbReference type="InterPro" id="IPR013328">
    <property type="entry name" value="6PGD_dom2"/>
</dbReference>
<comment type="function">
    <text evidence="9">Catalyzes the NADPH-dependent reduction of ketopantoate into pantoic acid.</text>
</comment>
<dbReference type="PANTHER" id="PTHR43765">
    <property type="entry name" value="2-DEHYDROPANTOATE 2-REDUCTASE-RELATED"/>
    <property type="match status" value="1"/>
</dbReference>
<dbReference type="EMBL" id="CP001804">
    <property type="protein sequence ID" value="ACY18810.1"/>
    <property type="molecule type" value="Genomic_DNA"/>
</dbReference>
<dbReference type="PANTHER" id="PTHR43765:SF2">
    <property type="entry name" value="2-DEHYDROPANTOATE 2-REDUCTASE"/>
    <property type="match status" value="1"/>
</dbReference>
<dbReference type="EC" id="1.1.1.169" evidence="3 9"/>
<evidence type="ECO:0000256" key="6">
    <source>
        <dbReference type="ARBA" id="ARBA00023002"/>
    </source>
</evidence>
<dbReference type="Pfam" id="PF02558">
    <property type="entry name" value="ApbA"/>
    <property type="match status" value="1"/>
</dbReference>
<dbReference type="GO" id="GO:0008677">
    <property type="term" value="F:2-dehydropantoate 2-reductase activity"/>
    <property type="evidence" value="ECO:0007669"/>
    <property type="project" value="UniProtKB-EC"/>
</dbReference>
<keyword evidence="9" id="KW-0566">Pantothenate biosynthesis</keyword>
<dbReference type="Proteomes" id="UP000001880">
    <property type="component" value="Chromosome"/>
</dbReference>
<dbReference type="GO" id="GO:0015940">
    <property type="term" value="P:pantothenate biosynthetic process"/>
    <property type="evidence" value="ECO:0007669"/>
    <property type="project" value="UniProtKB-UniPathway"/>
</dbReference>
<dbReference type="STRING" id="502025.Hoch_6340"/>